<dbReference type="Proteomes" id="UP000313359">
    <property type="component" value="Unassembled WGS sequence"/>
</dbReference>
<evidence type="ECO:0000313" key="1">
    <source>
        <dbReference type="EMBL" id="RPD64253.1"/>
    </source>
</evidence>
<protein>
    <submittedName>
        <fullName evidence="1">Uncharacterized protein</fullName>
    </submittedName>
</protein>
<organism evidence="1 2">
    <name type="scientific">Lentinus tigrinus ALCF2SS1-6</name>
    <dbReference type="NCBI Taxonomy" id="1328759"/>
    <lineage>
        <taxon>Eukaryota</taxon>
        <taxon>Fungi</taxon>
        <taxon>Dikarya</taxon>
        <taxon>Basidiomycota</taxon>
        <taxon>Agaricomycotina</taxon>
        <taxon>Agaricomycetes</taxon>
        <taxon>Polyporales</taxon>
        <taxon>Polyporaceae</taxon>
        <taxon>Lentinus</taxon>
    </lineage>
</organism>
<accession>A0A5C2SKB5</accession>
<dbReference type="EMBL" id="ML122254">
    <property type="protein sequence ID" value="RPD64253.1"/>
    <property type="molecule type" value="Genomic_DNA"/>
</dbReference>
<sequence length="171" mass="18352">MCGACGEGQVGSALSLQPATSSRRSWLLLLVASSWDESRASSVSSYRSRPAGTGARQEQACMVMWVPPSQWPSTQSPMSVHRAPCWNGCTSDSIPRPPQPTSRPRCTQRACILAQLLGRVGTGDEELPPRGVVPNVPGQRSLQEDQISLMSPLGRLLVTAWMTSPNLGHAT</sequence>
<gene>
    <name evidence="1" type="ORF">L227DRAFT_322899</name>
</gene>
<evidence type="ECO:0000313" key="2">
    <source>
        <dbReference type="Proteomes" id="UP000313359"/>
    </source>
</evidence>
<name>A0A5C2SKB5_9APHY</name>
<keyword evidence="2" id="KW-1185">Reference proteome</keyword>
<reference evidence="1" key="1">
    <citation type="journal article" date="2018" name="Genome Biol. Evol.">
        <title>Genomics and development of Lentinus tigrinus, a white-rot wood-decaying mushroom with dimorphic fruiting bodies.</title>
        <authorList>
            <person name="Wu B."/>
            <person name="Xu Z."/>
            <person name="Knudson A."/>
            <person name="Carlson A."/>
            <person name="Chen N."/>
            <person name="Kovaka S."/>
            <person name="LaButti K."/>
            <person name="Lipzen A."/>
            <person name="Pennachio C."/>
            <person name="Riley R."/>
            <person name="Schakwitz W."/>
            <person name="Umezawa K."/>
            <person name="Ohm R.A."/>
            <person name="Grigoriev I.V."/>
            <person name="Nagy L.G."/>
            <person name="Gibbons J."/>
            <person name="Hibbett D."/>
        </authorList>
    </citation>
    <scope>NUCLEOTIDE SEQUENCE [LARGE SCALE GENOMIC DNA]</scope>
    <source>
        <strain evidence="1">ALCF2SS1-6</strain>
    </source>
</reference>
<proteinExistence type="predicted"/>
<dbReference type="AlphaFoldDB" id="A0A5C2SKB5"/>